<protein>
    <submittedName>
        <fullName evidence="2">Uncharacterized protein</fullName>
    </submittedName>
</protein>
<accession>A0A8H7U1S8</accession>
<organism evidence="2 3">
    <name type="scientific">Rhodonia placenta</name>
    <dbReference type="NCBI Taxonomy" id="104341"/>
    <lineage>
        <taxon>Eukaryota</taxon>
        <taxon>Fungi</taxon>
        <taxon>Dikarya</taxon>
        <taxon>Basidiomycota</taxon>
        <taxon>Agaricomycotina</taxon>
        <taxon>Agaricomycetes</taxon>
        <taxon>Polyporales</taxon>
        <taxon>Adustoporiaceae</taxon>
        <taxon>Rhodonia</taxon>
    </lineage>
</organism>
<evidence type="ECO:0000256" key="1">
    <source>
        <dbReference type="SAM" id="MobiDB-lite"/>
    </source>
</evidence>
<comment type="caution">
    <text evidence="2">The sequence shown here is derived from an EMBL/GenBank/DDBJ whole genome shotgun (WGS) entry which is preliminary data.</text>
</comment>
<sequence length="108" mass="11739">MAQNIDTAGSGPTGCQIEHMFGTAGISFFAPSSANVFTSMGESVPSIAPTTKLPMTGRNYTSEAQVTRREHSAERADGKHAGTLENKWLTYQKLWKHVVKSTRMGPPR</sequence>
<dbReference type="AlphaFoldDB" id="A0A8H7U1S8"/>
<proteinExistence type="predicted"/>
<feature type="compositionally biased region" description="Basic and acidic residues" evidence="1">
    <location>
        <begin position="66"/>
        <end position="80"/>
    </location>
</feature>
<dbReference type="EMBL" id="JADOXO010000120">
    <property type="protein sequence ID" value="KAF9812843.1"/>
    <property type="molecule type" value="Genomic_DNA"/>
</dbReference>
<gene>
    <name evidence="2" type="ORF">IEO21_05943</name>
</gene>
<dbReference type="Proteomes" id="UP000639403">
    <property type="component" value="Unassembled WGS sequence"/>
</dbReference>
<reference evidence="2" key="1">
    <citation type="submission" date="2020-11" db="EMBL/GenBank/DDBJ databases">
        <authorList>
            <person name="Koelle M."/>
            <person name="Horta M.A.C."/>
            <person name="Nowrousian M."/>
            <person name="Ohm R.A."/>
            <person name="Benz P."/>
            <person name="Pilgard A."/>
        </authorList>
    </citation>
    <scope>NUCLEOTIDE SEQUENCE</scope>
    <source>
        <strain evidence="2">FPRL280</strain>
    </source>
</reference>
<feature type="region of interest" description="Disordered" evidence="1">
    <location>
        <begin position="47"/>
        <end position="80"/>
    </location>
</feature>
<name>A0A8H7U1S8_9APHY</name>
<evidence type="ECO:0000313" key="3">
    <source>
        <dbReference type="Proteomes" id="UP000639403"/>
    </source>
</evidence>
<evidence type="ECO:0000313" key="2">
    <source>
        <dbReference type="EMBL" id="KAF9812843.1"/>
    </source>
</evidence>
<reference evidence="2" key="2">
    <citation type="journal article" name="Front. Microbiol.">
        <title>Degradative Capacity of Two Strains of Rhodonia placenta: From Phenotype to Genotype.</title>
        <authorList>
            <person name="Kolle M."/>
            <person name="Horta M.A.C."/>
            <person name="Nowrousian M."/>
            <person name="Ohm R.A."/>
            <person name="Benz J.P."/>
            <person name="Pilgard A."/>
        </authorList>
    </citation>
    <scope>NUCLEOTIDE SEQUENCE</scope>
    <source>
        <strain evidence="2">FPRL280</strain>
    </source>
</reference>